<dbReference type="RefSeq" id="WP_106645661.1">
    <property type="nucleotide sequence ID" value="NZ_BMGO01000001.1"/>
</dbReference>
<dbReference type="EMBL" id="CP025120">
    <property type="protein sequence ID" value="AUD77737.1"/>
    <property type="molecule type" value="Genomic_DNA"/>
</dbReference>
<dbReference type="InterPro" id="IPR018756">
    <property type="entry name" value="DUF2314"/>
</dbReference>
<dbReference type="Proteomes" id="UP000232693">
    <property type="component" value="Chromosome"/>
</dbReference>
<evidence type="ECO:0000259" key="1">
    <source>
        <dbReference type="Pfam" id="PF10077"/>
    </source>
</evidence>
<gene>
    <name evidence="2" type="ORF">CW740_00195</name>
</gene>
<dbReference type="Pfam" id="PF10077">
    <property type="entry name" value="DUF2314"/>
    <property type="match status" value="1"/>
</dbReference>
<dbReference type="AlphaFoldDB" id="A0A2K9A8J8"/>
<feature type="domain" description="DUF2314" evidence="1">
    <location>
        <begin position="91"/>
        <end position="174"/>
    </location>
</feature>
<name>A0A2K9A8J8_9GAMM</name>
<accession>A0A2K9A8J8</accession>
<reference evidence="2 3" key="1">
    <citation type="submission" date="2017-12" db="EMBL/GenBank/DDBJ databases">
        <title>Kangiella profundi FT102 completed genome.</title>
        <authorList>
            <person name="Xu J."/>
            <person name="Wang J."/>
            <person name="Lu Y."/>
        </authorList>
    </citation>
    <scope>NUCLEOTIDE SEQUENCE [LARGE SCALE GENOMIC DNA]</scope>
    <source>
        <strain evidence="2 3">FT102</strain>
    </source>
</reference>
<sequence length="202" mass="23134">MIRIITIVLISFASLVPYLVIFNRWLDVGNDLAGWISIALGWIVTPILLLHFWKAKPSPEVIPVDINDPIIQKLIDRSRSELNRFLAGLEEGKKEAYVKFPYKFGDEIEHVWGLAHSIKDGCVIVSLESNPVGEVTEEVYERLSIDLDSLEDWMLVDRSGKTYGGYSILGLAKVYTRDYGRLPKAYTRDLDRFVDFSWPEKN</sequence>
<keyword evidence="3" id="KW-1185">Reference proteome</keyword>
<proteinExistence type="predicted"/>
<dbReference type="KEGG" id="kpd:CW740_00195"/>
<protein>
    <recommendedName>
        <fullName evidence="1">DUF2314 domain-containing protein</fullName>
    </recommendedName>
</protein>
<organism evidence="2 3">
    <name type="scientific">Kangiella profundi</name>
    <dbReference type="NCBI Taxonomy" id="1561924"/>
    <lineage>
        <taxon>Bacteria</taxon>
        <taxon>Pseudomonadati</taxon>
        <taxon>Pseudomonadota</taxon>
        <taxon>Gammaproteobacteria</taxon>
        <taxon>Kangiellales</taxon>
        <taxon>Kangiellaceae</taxon>
        <taxon>Kangiella</taxon>
    </lineage>
</organism>
<evidence type="ECO:0000313" key="3">
    <source>
        <dbReference type="Proteomes" id="UP000232693"/>
    </source>
</evidence>
<evidence type="ECO:0000313" key="2">
    <source>
        <dbReference type="EMBL" id="AUD77737.1"/>
    </source>
</evidence>